<dbReference type="Proteomes" id="UP000202440">
    <property type="component" value="Chromosome"/>
</dbReference>
<evidence type="ECO:0000259" key="1">
    <source>
        <dbReference type="Pfam" id="PF07728"/>
    </source>
</evidence>
<proteinExistence type="predicted"/>
<dbReference type="InterPro" id="IPR050764">
    <property type="entry name" value="CbbQ/NirQ/NorQ/GpvN"/>
</dbReference>
<dbReference type="Pfam" id="PF07728">
    <property type="entry name" value="AAA_5"/>
    <property type="match status" value="1"/>
</dbReference>
<feature type="domain" description="ATPase dynein-related AAA" evidence="1">
    <location>
        <begin position="79"/>
        <end position="219"/>
    </location>
</feature>
<dbReference type="KEGG" id="bsan:CHH28_12235"/>
<dbReference type="InterPro" id="IPR011704">
    <property type="entry name" value="ATPase_dyneun-rel_AAA"/>
</dbReference>
<dbReference type="Gene3D" id="3.40.50.300">
    <property type="entry name" value="P-loop containing nucleotide triphosphate hydrolases"/>
    <property type="match status" value="1"/>
</dbReference>
<reference evidence="2 3" key="1">
    <citation type="submission" date="2017-07" db="EMBL/GenBank/DDBJ databases">
        <title>Annotated genome sequence of Bacterioplanes sanyensis isolated from Red Sea.</title>
        <authorList>
            <person name="Rehman Z.U."/>
        </authorList>
    </citation>
    <scope>NUCLEOTIDE SEQUENCE [LARGE SCALE GENOMIC DNA]</scope>
    <source>
        <strain evidence="2 3">NV9</strain>
    </source>
</reference>
<dbReference type="OrthoDB" id="9768555at2"/>
<dbReference type="SUPFAM" id="SSF52540">
    <property type="entry name" value="P-loop containing nucleoside triphosphate hydrolases"/>
    <property type="match status" value="1"/>
</dbReference>
<gene>
    <name evidence="2" type="ORF">CHH28_12235</name>
</gene>
<dbReference type="EMBL" id="CP022530">
    <property type="protein sequence ID" value="ASP39393.1"/>
    <property type="molecule type" value="Genomic_DNA"/>
</dbReference>
<accession>A0A222FME3</accession>
<dbReference type="InterPro" id="IPR027417">
    <property type="entry name" value="P-loop_NTPase"/>
</dbReference>
<dbReference type="PANTHER" id="PTHR42759">
    <property type="entry name" value="MOXR FAMILY PROTEIN"/>
    <property type="match status" value="1"/>
</dbReference>
<evidence type="ECO:0000313" key="3">
    <source>
        <dbReference type="Proteomes" id="UP000202440"/>
    </source>
</evidence>
<keyword evidence="3" id="KW-1185">Reference proteome</keyword>
<evidence type="ECO:0000313" key="2">
    <source>
        <dbReference type="EMBL" id="ASP39393.1"/>
    </source>
</evidence>
<dbReference type="PANTHER" id="PTHR42759:SF1">
    <property type="entry name" value="MAGNESIUM-CHELATASE SUBUNIT CHLD"/>
    <property type="match status" value="1"/>
</dbReference>
<dbReference type="GO" id="GO:0016887">
    <property type="term" value="F:ATP hydrolysis activity"/>
    <property type="evidence" value="ECO:0007669"/>
    <property type="project" value="InterPro"/>
</dbReference>
<protein>
    <submittedName>
        <fullName evidence="2">AAA family ATPase</fullName>
    </submittedName>
</protein>
<dbReference type="AlphaFoldDB" id="A0A222FME3"/>
<dbReference type="GO" id="GO:0005524">
    <property type="term" value="F:ATP binding"/>
    <property type="evidence" value="ECO:0007669"/>
    <property type="project" value="InterPro"/>
</dbReference>
<dbReference type="RefSeq" id="WP_094060571.1">
    <property type="nucleotide sequence ID" value="NZ_CP022530.1"/>
</dbReference>
<organism evidence="2 3">
    <name type="scientific">Bacterioplanes sanyensis</name>
    <dbReference type="NCBI Taxonomy" id="1249553"/>
    <lineage>
        <taxon>Bacteria</taxon>
        <taxon>Pseudomonadati</taxon>
        <taxon>Pseudomonadota</taxon>
        <taxon>Gammaproteobacteria</taxon>
        <taxon>Oceanospirillales</taxon>
        <taxon>Oceanospirillaceae</taxon>
        <taxon>Bacterioplanes</taxon>
    </lineage>
</organism>
<name>A0A222FME3_9GAMM</name>
<sequence length="360" mass="39175">MSQAQRLPAEIAYQNQLEALKGGDQGDKPKGWCLSPWAVKTFILGTQDPLPCGTEIEKKIFGNDALVERAIVTLISERGLLLIGEPGTAKSLLSELLAAAISGKSTHTVQGSAGLMEESIRYSFNYALLLKDGPSREALVPAPLYQAMESGQLMRFEEITRCPTETQDTLIPVLSDRILQVPELGDAPLLASAGFNVIATANIKDKGVHELSAALKRRFNFEVMQPLASCEAQSQLITREVNKRLAQQGLHVSLPTSLADLLAQVFDELRHGEVQGVRMEPISSVLSSAEAIGLGFNAVVQSQYFGEQPLSASDIAAHMVGTVIKDNDHDLQAFKDYLRLVQRHRGEDPIWRAFLAGHPG</sequence>